<evidence type="ECO:0000313" key="3">
    <source>
        <dbReference type="EnsemblMetazoa" id="XP_050518371.1"/>
    </source>
</evidence>
<sequence>MKVQLWFLLIIHVSCLLGITNAVRSSIYAPLHLISLKDITADERRQIALLEQKLDRAKRSGHPGSGSGSSGSGSGDILNAIKNAIGNSIKKKVGQLAMASASASGAFSKTSSGGGDHHSHHEYYEHHPHPPPHHYESHSSHSSHSSLDFWDLKKSVLNTLLQAVKAIKGGVIAVKGQLIKGGGKLVSASGHLVSSQGDAITNLGKQIATSAILVPWMGSSGKGHPHVEYESDHHYTAPSAPEDIHYHHGPHSDHHEDYHVPEHYPPPHRADAAGLLVLKKVTNRGSHNHHQPDHYASPSDISPHQASPSFGTIIGKLLSASSSLDPHKPDLFGNRPPVEHDTHDSYQAYVIPNDKENEVIHAASGVVNHQVSTSNVPKVVHKKPTFVAPVKDDSIFEDPPEDLNENFDITSHHSHKVAVSHQNNAYLINSDNNDFNAHHKEPVSYQNSAYLIDSDNQDFNLDPRGQSSPTSFQSVANPFDVTLDEAKDLAPTSPYLSPPSKNQQIATDFNQDEPEHDEMQAASDAKYTQITEDSGKSKPSPYLETPIVKYFLPTPSDLLPVKVKYAPMAFYKNPSKQSSSSSRSPSYKKHSSHKTSKHKHQNHDLVQSISYELGPNGPKRLT</sequence>
<feature type="signal peptide" evidence="2">
    <location>
        <begin position="1"/>
        <end position="22"/>
    </location>
</feature>
<feature type="compositionally biased region" description="Polar residues" evidence="1">
    <location>
        <begin position="299"/>
        <end position="308"/>
    </location>
</feature>
<name>A0ABM5L7F8_DIAVI</name>
<keyword evidence="2" id="KW-0732">Signal</keyword>
<proteinExistence type="predicted"/>
<feature type="region of interest" description="Disordered" evidence="1">
    <location>
        <begin position="53"/>
        <end position="74"/>
    </location>
</feature>
<dbReference type="GeneID" id="114326092"/>
<dbReference type="Proteomes" id="UP001652700">
    <property type="component" value="Unplaced"/>
</dbReference>
<evidence type="ECO:0000256" key="2">
    <source>
        <dbReference type="SAM" id="SignalP"/>
    </source>
</evidence>
<feature type="compositionally biased region" description="Gly residues" evidence="1">
    <location>
        <begin position="63"/>
        <end position="74"/>
    </location>
</feature>
<organism evidence="3 4">
    <name type="scientific">Diabrotica virgifera virgifera</name>
    <name type="common">western corn rootworm</name>
    <dbReference type="NCBI Taxonomy" id="50390"/>
    <lineage>
        <taxon>Eukaryota</taxon>
        <taxon>Metazoa</taxon>
        <taxon>Ecdysozoa</taxon>
        <taxon>Arthropoda</taxon>
        <taxon>Hexapoda</taxon>
        <taxon>Insecta</taxon>
        <taxon>Pterygota</taxon>
        <taxon>Neoptera</taxon>
        <taxon>Endopterygota</taxon>
        <taxon>Coleoptera</taxon>
        <taxon>Polyphaga</taxon>
        <taxon>Cucujiformia</taxon>
        <taxon>Chrysomeloidea</taxon>
        <taxon>Chrysomelidae</taxon>
        <taxon>Galerucinae</taxon>
        <taxon>Diabroticina</taxon>
        <taxon>Diabroticites</taxon>
        <taxon>Diabrotica</taxon>
    </lineage>
</organism>
<feature type="compositionally biased region" description="Low complexity" evidence="1">
    <location>
        <begin position="571"/>
        <end position="585"/>
    </location>
</feature>
<reference evidence="3" key="1">
    <citation type="submission" date="2025-05" db="UniProtKB">
        <authorList>
            <consortium name="EnsemblMetazoa"/>
        </authorList>
    </citation>
    <scope>IDENTIFICATION</scope>
</reference>
<feature type="compositionally biased region" description="Basic residues" evidence="1">
    <location>
        <begin position="586"/>
        <end position="601"/>
    </location>
</feature>
<protein>
    <submittedName>
        <fullName evidence="3">Uncharacterized protein</fullName>
    </submittedName>
</protein>
<feature type="region of interest" description="Disordered" evidence="1">
    <location>
        <begin position="571"/>
        <end position="622"/>
    </location>
</feature>
<evidence type="ECO:0000256" key="1">
    <source>
        <dbReference type="SAM" id="MobiDB-lite"/>
    </source>
</evidence>
<keyword evidence="4" id="KW-1185">Reference proteome</keyword>
<feature type="region of interest" description="Disordered" evidence="1">
    <location>
        <begin position="285"/>
        <end position="308"/>
    </location>
</feature>
<feature type="chain" id="PRO_5047119271" evidence="2">
    <location>
        <begin position="23"/>
        <end position="622"/>
    </location>
</feature>
<evidence type="ECO:0000313" key="4">
    <source>
        <dbReference type="Proteomes" id="UP001652700"/>
    </source>
</evidence>
<feature type="compositionally biased region" description="Basic and acidic residues" evidence="1">
    <location>
        <begin position="115"/>
        <end position="139"/>
    </location>
</feature>
<feature type="region of interest" description="Disordered" evidence="1">
    <location>
        <begin position="511"/>
        <end position="539"/>
    </location>
</feature>
<dbReference type="RefSeq" id="XP_050518371.1">
    <property type="nucleotide sequence ID" value="XM_050662414.1"/>
</dbReference>
<accession>A0ABM5L7F8</accession>
<feature type="region of interest" description="Disordered" evidence="1">
    <location>
        <begin position="107"/>
        <end position="143"/>
    </location>
</feature>
<dbReference type="EnsemblMetazoa" id="XM_050662414.1">
    <property type="protein sequence ID" value="XP_050518371.1"/>
    <property type="gene ID" value="LOC114326092"/>
</dbReference>